<sequence>MKVIFLSIATTGSAEVVVTAGSSMDPDIVIADLLGRTVAYALETILARGYRLCFVSDHTLVLVTDDRPWQARRRAR</sequence>
<proteinExistence type="predicted"/>
<dbReference type="Proteomes" id="UP000183508">
    <property type="component" value="Unassembled WGS sequence"/>
</dbReference>
<name>A0A1I7L6L4_9BACL</name>
<reference evidence="2" key="1">
    <citation type="submission" date="2016-10" db="EMBL/GenBank/DDBJ databases">
        <authorList>
            <person name="Varghese N."/>
        </authorList>
    </citation>
    <scope>NUCLEOTIDE SEQUENCE [LARGE SCALE GENOMIC DNA]</scope>
    <source>
        <strain evidence="2">DSM 17980</strain>
    </source>
</reference>
<accession>A0A1I7L6L4</accession>
<dbReference type="RefSeq" id="WP_245784051.1">
    <property type="nucleotide sequence ID" value="NZ_FPBV01000026.1"/>
</dbReference>
<organism evidence="1 2">
    <name type="scientific">Alicyclobacillus macrosporangiidus</name>
    <dbReference type="NCBI Taxonomy" id="392015"/>
    <lineage>
        <taxon>Bacteria</taxon>
        <taxon>Bacillati</taxon>
        <taxon>Bacillota</taxon>
        <taxon>Bacilli</taxon>
        <taxon>Bacillales</taxon>
        <taxon>Alicyclobacillaceae</taxon>
        <taxon>Alicyclobacillus</taxon>
    </lineage>
</organism>
<gene>
    <name evidence="1" type="ORF">SAMN05421543_12628</name>
</gene>
<dbReference type="STRING" id="392015.SAMN05421543_12628"/>
<dbReference type="AlphaFoldDB" id="A0A1I7L6L4"/>
<keyword evidence="2" id="KW-1185">Reference proteome</keyword>
<evidence type="ECO:0000313" key="1">
    <source>
        <dbReference type="EMBL" id="SFV05330.1"/>
    </source>
</evidence>
<protein>
    <submittedName>
        <fullName evidence="1">Uncharacterized protein</fullName>
    </submittedName>
</protein>
<dbReference type="EMBL" id="FPBV01000026">
    <property type="protein sequence ID" value="SFV05330.1"/>
    <property type="molecule type" value="Genomic_DNA"/>
</dbReference>
<evidence type="ECO:0000313" key="2">
    <source>
        <dbReference type="Proteomes" id="UP000183508"/>
    </source>
</evidence>